<keyword evidence="2" id="KW-1185">Reference proteome</keyword>
<gene>
    <name evidence="1" type="ORF">SPELUC_LOCUS9324</name>
</gene>
<proteinExistence type="predicted"/>
<evidence type="ECO:0000313" key="1">
    <source>
        <dbReference type="EMBL" id="CAG8662485.1"/>
    </source>
</evidence>
<sequence length="152" mass="17001">MGTVSFKEDNSDEQNTARMKSSTDLGGQLPSQETTSYDRDFGGMKKQLGAIGTGMKEEHAENVSTQIKTTTHKGSSYPLVGKAVTPAHYYVNTTALEYDFYELHNRSMSNPFEIRFDYSDQLYNSLVNCNHASPAQVLDRIAFSSLQSLVRR</sequence>
<feature type="non-terminal residue" evidence="1">
    <location>
        <position position="152"/>
    </location>
</feature>
<dbReference type="Proteomes" id="UP000789366">
    <property type="component" value="Unassembled WGS sequence"/>
</dbReference>
<name>A0ACA9NLD7_9GLOM</name>
<reference evidence="1" key="1">
    <citation type="submission" date="2021-06" db="EMBL/GenBank/DDBJ databases">
        <authorList>
            <person name="Kallberg Y."/>
            <person name="Tangrot J."/>
            <person name="Rosling A."/>
        </authorList>
    </citation>
    <scope>NUCLEOTIDE SEQUENCE</scope>
    <source>
        <strain evidence="1">28 12/20/2015</strain>
    </source>
</reference>
<organism evidence="1 2">
    <name type="scientific">Cetraspora pellucida</name>
    <dbReference type="NCBI Taxonomy" id="1433469"/>
    <lineage>
        <taxon>Eukaryota</taxon>
        <taxon>Fungi</taxon>
        <taxon>Fungi incertae sedis</taxon>
        <taxon>Mucoromycota</taxon>
        <taxon>Glomeromycotina</taxon>
        <taxon>Glomeromycetes</taxon>
        <taxon>Diversisporales</taxon>
        <taxon>Gigasporaceae</taxon>
        <taxon>Cetraspora</taxon>
    </lineage>
</organism>
<evidence type="ECO:0000313" key="2">
    <source>
        <dbReference type="Proteomes" id="UP000789366"/>
    </source>
</evidence>
<dbReference type="EMBL" id="CAJVPW010015504">
    <property type="protein sequence ID" value="CAG8662485.1"/>
    <property type="molecule type" value="Genomic_DNA"/>
</dbReference>
<protein>
    <submittedName>
        <fullName evidence="1">6046_t:CDS:1</fullName>
    </submittedName>
</protein>
<comment type="caution">
    <text evidence="1">The sequence shown here is derived from an EMBL/GenBank/DDBJ whole genome shotgun (WGS) entry which is preliminary data.</text>
</comment>
<accession>A0ACA9NLD7</accession>